<evidence type="ECO:0000313" key="2">
    <source>
        <dbReference type="EMBL" id="SEG41897.1"/>
    </source>
</evidence>
<keyword evidence="1" id="KW-1133">Transmembrane helix</keyword>
<dbReference type="RefSeq" id="WP_103911069.1">
    <property type="nucleotide sequence ID" value="NZ_FNUZ01000004.1"/>
</dbReference>
<feature type="transmembrane region" description="Helical" evidence="1">
    <location>
        <begin position="170"/>
        <end position="191"/>
    </location>
</feature>
<feature type="transmembrane region" description="Helical" evidence="1">
    <location>
        <begin position="99"/>
        <end position="117"/>
    </location>
</feature>
<keyword evidence="1" id="KW-0472">Membrane</keyword>
<keyword evidence="3" id="KW-1185">Reference proteome</keyword>
<evidence type="ECO:0000256" key="1">
    <source>
        <dbReference type="SAM" id="Phobius"/>
    </source>
</evidence>
<name>A0A1H6A1R6_9RHOB</name>
<feature type="transmembrane region" description="Helical" evidence="1">
    <location>
        <begin position="12"/>
        <end position="33"/>
    </location>
</feature>
<dbReference type="AlphaFoldDB" id="A0A1H6A1R6"/>
<dbReference type="Proteomes" id="UP000236752">
    <property type="component" value="Unassembled WGS sequence"/>
</dbReference>
<proteinExistence type="predicted"/>
<reference evidence="2 3" key="1">
    <citation type="submission" date="2016-10" db="EMBL/GenBank/DDBJ databases">
        <authorList>
            <person name="de Groot N.N."/>
        </authorList>
    </citation>
    <scope>NUCLEOTIDE SEQUENCE [LARGE SCALE GENOMIC DNA]</scope>
    <source>
        <strain evidence="2 3">DSM 26915</strain>
    </source>
</reference>
<gene>
    <name evidence="2" type="ORF">SAMN04488045_2746</name>
</gene>
<keyword evidence="1" id="KW-0812">Transmembrane</keyword>
<sequence length="202" mass="21907">MSDFDATKKQTSILETLLQIAVFSFFLLFASLIEQALIPYTTFRADTAAQVEIPIICLTFGLRVLGAYLAGFKSIIFFAPAALVLDATSQTILGLHFENGLVMLILLTAAPVIFMLFDWASPVPHIEMLNTPSGWRILASGSIMIAMVETLATHILAGTHPYTTPPSTDLVVFFGSKMLGLAVVLAVMLAAKRIMRSPKDAN</sequence>
<feature type="transmembrane region" description="Helical" evidence="1">
    <location>
        <begin position="137"/>
        <end position="158"/>
    </location>
</feature>
<accession>A0A1H6A1R6</accession>
<dbReference type="EMBL" id="FNUZ01000004">
    <property type="protein sequence ID" value="SEG41897.1"/>
    <property type="molecule type" value="Genomic_DNA"/>
</dbReference>
<protein>
    <submittedName>
        <fullName evidence="2">Uncharacterized protein</fullName>
    </submittedName>
</protein>
<organism evidence="2 3">
    <name type="scientific">Thalassococcus halodurans</name>
    <dbReference type="NCBI Taxonomy" id="373675"/>
    <lineage>
        <taxon>Bacteria</taxon>
        <taxon>Pseudomonadati</taxon>
        <taxon>Pseudomonadota</taxon>
        <taxon>Alphaproteobacteria</taxon>
        <taxon>Rhodobacterales</taxon>
        <taxon>Roseobacteraceae</taxon>
        <taxon>Thalassococcus</taxon>
    </lineage>
</organism>
<evidence type="ECO:0000313" key="3">
    <source>
        <dbReference type="Proteomes" id="UP000236752"/>
    </source>
</evidence>